<dbReference type="GO" id="GO:0005829">
    <property type="term" value="C:cytosol"/>
    <property type="evidence" value="ECO:0007669"/>
    <property type="project" value="TreeGrafter"/>
</dbReference>
<dbReference type="GeneID" id="103489236"/>
<dbReference type="PROSITE" id="PS00893">
    <property type="entry name" value="NUDIX_BOX"/>
    <property type="match status" value="1"/>
</dbReference>
<sequence>MAAIVWPINNTTIIHKLLPSKLHTISYPSSLISYTLSFFSHLLTSSNMVSAAEQINSPTLAKANEDDHVAAPPSPQVAVAICLLRDKRILMGRRLVSIGNSKYSLPSGHLEFGENFEECAIREIKEETGLDIGKIEFLKVTNNLFMDQPKPADYVVVFVRAVLTDPTQTPLNLEPEKCDGWDWYEWDNLPQPLFGPIKKMVMDGFNPFPQ</sequence>
<dbReference type="InterPro" id="IPR020476">
    <property type="entry name" value="Nudix_hydrolase"/>
</dbReference>
<accession>A0A1S3BFY2</accession>
<dbReference type="Gene3D" id="3.90.79.10">
    <property type="entry name" value="Nucleoside Triphosphate Pyrophosphohydrolase"/>
    <property type="match status" value="1"/>
</dbReference>
<dbReference type="GO" id="GO:0035539">
    <property type="term" value="F:8-oxo-7,8-dihydrodeoxyguanosine triphosphate pyrophosphatase activity"/>
    <property type="evidence" value="ECO:0007669"/>
    <property type="project" value="TreeGrafter"/>
</dbReference>
<evidence type="ECO:0000256" key="2">
    <source>
        <dbReference type="RuleBase" id="RU003476"/>
    </source>
</evidence>
<dbReference type="KEGG" id="cmo:103489236"/>
<evidence type="ECO:0000313" key="4">
    <source>
        <dbReference type="Proteomes" id="UP001652600"/>
    </source>
</evidence>
<keyword evidence="1 2" id="KW-0378">Hydrolase</keyword>
<evidence type="ECO:0000256" key="1">
    <source>
        <dbReference type="ARBA" id="ARBA00022801"/>
    </source>
</evidence>
<dbReference type="Proteomes" id="UP001652600">
    <property type="component" value="Chromosome 10"/>
</dbReference>
<feature type="domain" description="Nudix hydrolase" evidence="3">
    <location>
        <begin position="74"/>
        <end position="206"/>
    </location>
</feature>
<dbReference type="InterPro" id="IPR000086">
    <property type="entry name" value="NUDIX_hydrolase_dom"/>
</dbReference>
<protein>
    <submittedName>
        <fullName evidence="5">Geranyl diphosphate phosphohydrolase-like</fullName>
    </submittedName>
</protein>
<dbReference type="PRINTS" id="PR00502">
    <property type="entry name" value="NUDIXFAMILY"/>
</dbReference>
<dbReference type="InterPro" id="IPR015797">
    <property type="entry name" value="NUDIX_hydrolase-like_dom_sf"/>
</dbReference>
<dbReference type="InterPro" id="IPR020084">
    <property type="entry name" value="NUDIX_hydrolase_CS"/>
</dbReference>
<dbReference type="PANTHER" id="PTHR16099:SF5">
    <property type="entry name" value="NUCLEOTIDE TRIPHOSPHATE DIPHOSPHATASE NUDT15"/>
    <property type="match status" value="1"/>
</dbReference>
<dbReference type="Pfam" id="PF00293">
    <property type="entry name" value="NUDIX"/>
    <property type="match status" value="1"/>
</dbReference>
<dbReference type="SMR" id="A0A1S3BFY2"/>
<comment type="similarity">
    <text evidence="2">Belongs to the Nudix hydrolase family.</text>
</comment>
<dbReference type="PROSITE" id="PS51462">
    <property type="entry name" value="NUDIX"/>
    <property type="match status" value="1"/>
</dbReference>
<gene>
    <name evidence="5" type="primary">LOC103489236</name>
</gene>
<dbReference type="InParanoid" id="A0A1S3BFY2"/>
<keyword evidence="4" id="KW-1185">Reference proteome</keyword>
<evidence type="ECO:0000259" key="3">
    <source>
        <dbReference type="PROSITE" id="PS51462"/>
    </source>
</evidence>
<dbReference type="PANTHER" id="PTHR16099">
    <property type="entry name" value="8-OXO-DGTP DIPHOSPHATES NUDT15"/>
    <property type="match status" value="1"/>
</dbReference>
<proteinExistence type="inferred from homology"/>
<dbReference type="SUPFAM" id="SSF55811">
    <property type="entry name" value="Nudix"/>
    <property type="match status" value="1"/>
</dbReference>
<dbReference type="AlphaFoldDB" id="A0A1S3BFY2"/>
<dbReference type="GO" id="GO:0006203">
    <property type="term" value="P:dGTP catabolic process"/>
    <property type="evidence" value="ECO:0007669"/>
    <property type="project" value="TreeGrafter"/>
</dbReference>
<dbReference type="RefSeq" id="XP_008446534.2">
    <property type="nucleotide sequence ID" value="XM_008448312.3"/>
</dbReference>
<reference evidence="5" key="1">
    <citation type="submission" date="2025-08" db="UniProtKB">
        <authorList>
            <consortium name="RefSeq"/>
        </authorList>
    </citation>
    <scope>IDENTIFICATION</scope>
    <source>
        <tissue evidence="5">Stem</tissue>
    </source>
</reference>
<dbReference type="eggNOG" id="ENOG502S3YT">
    <property type="taxonomic scope" value="Eukaryota"/>
</dbReference>
<dbReference type="CDD" id="cd04678">
    <property type="entry name" value="NUDIX_MTH2_Nudt15"/>
    <property type="match status" value="1"/>
</dbReference>
<dbReference type="Gramene" id="MELO3C012202.2.1">
    <property type="protein sequence ID" value="MELO3C012202.2.1"/>
    <property type="gene ID" value="MELO3C012202.2"/>
</dbReference>
<evidence type="ECO:0000313" key="5">
    <source>
        <dbReference type="RefSeq" id="XP_008446534.2"/>
    </source>
</evidence>
<name>A0A1S3BFY2_CUCME</name>
<organism evidence="4 5">
    <name type="scientific">Cucumis melo</name>
    <name type="common">Muskmelon</name>
    <dbReference type="NCBI Taxonomy" id="3656"/>
    <lineage>
        <taxon>Eukaryota</taxon>
        <taxon>Viridiplantae</taxon>
        <taxon>Streptophyta</taxon>
        <taxon>Embryophyta</taxon>
        <taxon>Tracheophyta</taxon>
        <taxon>Spermatophyta</taxon>
        <taxon>Magnoliopsida</taxon>
        <taxon>eudicotyledons</taxon>
        <taxon>Gunneridae</taxon>
        <taxon>Pentapetalae</taxon>
        <taxon>rosids</taxon>
        <taxon>fabids</taxon>
        <taxon>Cucurbitales</taxon>
        <taxon>Cucurbitaceae</taxon>
        <taxon>Benincaseae</taxon>
        <taxon>Cucumis</taxon>
    </lineage>
</organism>